<evidence type="ECO:0000256" key="1">
    <source>
        <dbReference type="PROSITE-ProRule" id="PRU01011"/>
    </source>
</evidence>
<organism evidence="2 3">
    <name type="scientific">Crenichthys baileyi</name>
    <name type="common">White River springfish</name>
    <dbReference type="NCBI Taxonomy" id="28760"/>
    <lineage>
        <taxon>Eukaryota</taxon>
        <taxon>Metazoa</taxon>
        <taxon>Chordata</taxon>
        <taxon>Craniata</taxon>
        <taxon>Vertebrata</taxon>
        <taxon>Euteleostomi</taxon>
        <taxon>Actinopterygii</taxon>
        <taxon>Neopterygii</taxon>
        <taxon>Teleostei</taxon>
        <taxon>Neoteleostei</taxon>
        <taxon>Acanthomorphata</taxon>
        <taxon>Ovalentaria</taxon>
        <taxon>Atherinomorphae</taxon>
        <taxon>Cyprinodontiformes</taxon>
        <taxon>Goodeidae</taxon>
        <taxon>Crenichthys</taxon>
    </lineage>
</organism>
<keyword evidence="3" id="KW-1185">Reference proteome</keyword>
<sequence>MYWSCPSLGQFWTDVFYTLSSIFRVAVTPSPLLALIGISGGEVHLPASKRQVLSFCSLLARPVRSRLVEDFCVFAAAGDSYWVFDAERKISGPDSLERLGLPVTDIQAALRWEEDHTEKVYLFKSSFYWSFNVQENRFEDRHPRSIHEWAGLPSHINAAFLDSYGYANFLSGLYYWKFDPVALK</sequence>
<dbReference type="InterPro" id="IPR036375">
    <property type="entry name" value="Hemopexin-like_dom_sf"/>
</dbReference>
<dbReference type="SMART" id="SM00120">
    <property type="entry name" value="HX"/>
    <property type="match status" value="1"/>
</dbReference>
<dbReference type="InterPro" id="IPR018487">
    <property type="entry name" value="Hemopexin-like_repeat"/>
</dbReference>
<comment type="caution">
    <text evidence="2">The sequence shown here is derived from an EMBL/GenBank/DDBJ whole genome shotgun (WGS) entry which is preliminary data.</text>
</comment>
<feature type="non-terminal residue" evidence="2">
    <location>
        <position position="184"/>
    </location>
</feature>
<dbReference type="Pfam" id="PF00045">
    <property type="entry name" value="Hemopexin"/>
    <property type="match status" value="1"/>
</dbReference>
<proteinExistence type="predicted"/>
<name>A0AAV9RQJ7_9TELE</name>
<protein>
    <submittedName>
        <fullName evidence="2">Uncharacterized protein</fullName>
    </submittedName>
</protein>
<feature type="repeat" description="Hemopexin" evidence="1">
    <location>
        <begin position="103"/>
        <end position="153"/>
    </location>
</feature>
<dbReference type="AlphaFoldDB" id="A0AAV9RQJ7"/>
<reference evidence="2 3" key="1">
    <citation type="submission" date="2021-06" db="EMBL/GenBank/DDBJ databases">
        <authorList>
            <person name="Palmer J.M."/>
        </authorList>
    </citation>
    <scope>NUCLEOTIDE SEQUENCE [LARGE SCALE GENOMIC DNA]</scope>
    <source>
        <strain evidence="2 3">MEX-2019</strain>
        <tissue evidence="2">Muscle</tissue>
    </source>
</reference>
<dbReference type="SUPFAM" id="SSF50923">
    <property type="entry name" value="Hemopexin-like domain"/>
    <property type="match status" value="1"/>
</dbReference>
<evidence type="ECO:0000313" key="3">
    <source>
        <dbReference type="Proteomes" id="UP001311232"/>
    </source>
</evidence>
<dbReference type="Proteomes" id="UP001311232">
    <property type="component" value="Unassembled WGS sequence"/>
</dbReference>
<accession>A0AAV9RQJ7</accession>
<dbReference type="Gene3D" id="2.110.10.10">
    <property type="entry name" value="Hemopexin-like domain"/>
    <property type="match status" value="1"/>
</dbReference>
<dbReference type="PROSITE" id="PS51642">
    <property type="entry name" value="HEMOPEXIN_2"/>
    <property type="match status" value="1"/>
</dbReference>
<dbReference type="EMBL" id="JAHHUM010001491">
    <property type="protein sequence ID" value="KAK5611261.1"/>
    <property type="molecule type" value="Genomic_DNA"/>
</dbReference>
<evidence type="ECO:0000313" key="2">
    <source>
        <dbReference type="EMBL" id="KAK5611261.1"/>
    </source>
</evidence>
<gene>
    <name evidence="2" type="ORF">CRENBAI_019609</name>
</gene>